<name>A0ACC7P7H1_9BACL</name>
<accession>A0ACC7P7H1</accession>
<dbReference type="Proteomes" id="UP001631969">
    <property type="component" value="Unassembled WGS sequence"/>
</dbReference>
<reference evidence="1" key="1">
    <citation type="submission" date="2024-12" db="EMBL/GenBank/DDBJ databases">
        <authorList>
            <person name="Wu N."/>
        </authorList>
    </citation>
    <scope>NUCLEOTIDE SEQUENCE</scope>
    <source>
        <strain evidence="1">P15</strain>
    </source>
</reference>
<proteinExistence type="predicted"/>
<evidence type="ECO:0000313" key="1">
    <source>
        <dbReference type="EMBL" id="MFM9330282.1"/>
    </source>
</evidence>
<sequence length="162" mass="18368">MKPSCSPLSAALWSAAIPGFGQFCNRSYIKAVTLIVMEFLVNIYSHLNQAIFYSWLWDVPSAQRCLNYEWLLFYPCMYVFAVYDAYHECSIRMQKPHSPYLYIPFAGTSFVGTVVVIWSSGQRPFFGLEKLGPIFAGVIVILAGICLGGWTVNRFFPQKPNP</sequence>
<keyword evidence="2" id="KW-1185">Reference proteome</keyword>
<protein>
    <submittedName>
        <fullName evidence="1">Uncharacterized protein</fullName>
    </submittedName>
</protein>
<dbReference type="EMBL" id="JBJURJ010000012">
    <property type="protein sequence ID" value="MFM9330282.1"/>
    <property type="molecule type" value="Genomic_DNA"/>
</dbReference>
<evidence type="ECO:0000313" key="2">
    <source>
        <dbReference type="Proteomes" id="UP001631969"/>
    </source>
</evidence>
<comment type="caution">
    <text evidence="1">The sequence shown here is derived from an EMBL/GenBank/DDBJ whole genome shotgun (WGS) entry which is preliminary data.</text>
</comment>
<gene>
    <name evidence="1" type="ORF">ACI1P1_18445</name>
</gene>
<organism evidence="1 2">
    <name type="scientific">Paenibacillus mesotrionivorans</name>
    <dbReference type="NCBI Taxonomy" id="3160968"/>
    <lineage>
        <taxon>Bacteria</taxon>
        <taxon>Bacillati</taxon>
        <taxon>Bacillota</taxon>
        <taxon>Bacilli</taxon>
        <taxon>Bacillales</taxon>
        <taxon>Paenibacillaceae</taxon>
        <taxon>Paenibacillus</taxon>
    </lineage>
</organism>